<evidence type="ECO:0000313" key="8">
    <source>
        <dbReference type="EMBL" id="TQE97247.1"/>
    </source>
</evidence>
<dbReference type="GO" id="GO:0015297">
    <property type="term" value="F:antiporter activity"/>
    <property type="evidence" value="ECO:0007669"/>
    <property type="project" value="InterPro"/>
</dbReference>
<dbReference type="InterPro" id="IPR052031">
    <property type="entry name" value="Membrane_Transporter-Flippase"/>
</dbReference>
<dbReference type="PANTHER" id="PTHR43549:SF3">
    <property type="entry name" value="MULTIDRUG RESISTANCE PROTEIN YPNP-RELATED"/>
    <property type="match status" value="1"/>
</dbReference>
<keyword evidence="5 7" id="KW-1133">Transmembrane helix</keyword>
<feature type="transmembrane region" description="Helical" evidence="7">
    <location>
        <begin position="415"/>
        <end position="439"/>
    </location>
</feature>
<feature type="transmembrane region" description="Helical" evidence="7">
    <location>
        <begin position="56"/>
        <end position="78"/>
    </location>
</feature>
<keyword evidence="3" id="KW-1003">Cell membrane</keyword>
<feature type="transmembrane region" description="Helical" evidence="7">
    <location>
        <begin position="198"/>
        <end position="222"/>
    </location>
</feature>
<feature type="transmembrane region" description="Helical" evidence="7">
    <location>
        <begin position="358"/>
        <end position="378"/>
    </location>
</feature>
<comment type="subcellular location">
    <subcellularLocation>
        <location evidence="1">Cell membrane</location>
        <topology evidence="1">Multi-pass membrane protein</topology>
    </subcellularLocation>
</comment>
<dbReference type="GO" id="GO:0042910">
    <property type="term" value="F:xenobiotic transmembrane transporter activity"/>
    <property type="evidence" value="ECO:0007669"/>
    <property type="project" value="InterPro"/>
</dbReference>
<evidence type="ECO:0000256" key="1">
    <source>
        <dbReference type="ARBA" id="ARBA00004651"/>
    </source>
</evidence>
<dbReference type="RefSeq" id="WP_141608843.1">
    <property type="nucleotide sequence ID" value="NZ_VIGC02000004.1"/>
</dbReference>
<dbReference type="NCBIfam" id="TIGR00797">
    <property type="entry name" value="matE"/>
    <property type="match status" value="1"/>
</dbReference>
<evidence type="ECO:0000256" key="5">
    <source>
        <dbReference type="ARBA" id="ARBA00022989"/>
    </source>
</evidence>
<evidence type="ECO:0000256" key="7">
    <source>
        <dbReference type="SAM" id="Phobius"/>
    </source>
</evidence>
<accession>A0A540VKI6</accession>
<dbReference type="Pfam" id="PF01554">
    <property type="entry name" value="MatE"/>
    <property type="match status" value="2"/>
</dbReference>
<feature type="transmembrane region" description="Helical" evidence="7">
    <location>
        <begin position="98"/>
        <end position="117"/>
    </location>
</feature>
<comment type="caution">
    <text evidence="8">The sequence shown here is derived from an EMBL/GenBank/DDBJ whole genome shotgun (WGS) entry which is preliminary data.</text>
</comment>
<dbReference type="OrthoDB" id="9776324at2"/>
<dbReference type="PIRSF" id="PIRSF006603">
    <property type="entry name" value="DinF"/>
    <property type="match status" value="1"/>
</dbReference>
<name>A0A540VKI6_9CHLR</name>
<feature type="transmembrane region" description="Helical" evidence="7">
    <location>
        <begin position="243"/>
        <end position="268"/>
    </location>
</feature>
<sequence length="459" mass="49192">MKGGRQAALVHGPVGKTLIDLTIPMIFGIVGMVAFNLVDTFFVGQLGTRELAAMSFTFPVVMVISSVAFGIGIGGSAVISRAIGEGNQDRVRRLTTDLLALALTVVILFVLLGLLTIEPVFRLLGATPDLIPLIREYMTIWYLAMVFLVVPMVGNNAIRATGDTRTPSFVMLVAVLVNVVLDPLLIFGIGPFPRLELAGAALATVISRAVTFAVAVWVLYFRDRMVTFVWPGVRPILASWRRILYIGLPAAATNMIVPVSVGVVTRLIATYGAPAVAAFGVASRIDMFALTVLMALSTVLGPFIGQNWGAGRHDRVQAAIRYSEQFSLAWGLLMFLLLGILARPLAELFNRDPAVVETVVLYLRVLPISYGFQGILRMCNFSLNVLEKPLYATALTVLQMFVLYVPLAYLGSALWGLIGIFAAAVAAHVIAGGAAHFVLRQVLAAGARARLAQAKAGVA</sequence>
<dbReference type="InterPro" id="IPR002528">
    <property type="entry name" value="MATE_fam"/>
</dbReference>
<dbReference type="InParanoid" id="A0A540VKI6"/>
<dbReference type="InterPro" id="IPR048279">
    <property type="entry name" value="MdtK-like"/>
</dbReference>
<dbReference type="AlphaFoldDB" id="A0A540VKI6"/>
<dbReference type="PANTHER" id="PTHR43549">
    <property type="entry name" value="MULTIDRUG RESISTANCE PROTEIN YPNP-RELATED"/>
    <property type="match status" value="1"/>
</dbReference>
<evidence type="ECO:0000256" key="4">
    <source>
        <dbReference type="ARBA" id="ARBA00022692"/>
    </source>
</evidence>
<feature type="transmembrane region" description="Helical" evidence="7">
    <location>
        <begin position="21"/>
        <end position="44"/>
    </location>
</feature>
<keyword evidence="4 7" id="KW-0812">Transmembrane</keyword>
<reference evidence="8 9" key="1">
    <citation type="submission" date="2019-06" db="EMBL/GenBank/DDBJ databases">
        <title>Genome sequence of Litorilinea aerophila BAA-2444.</title>
        <authorList>
            <person name="Maclea K.S."/>
            <person name="Maurais E.G."/>
            <person name="Iannazzi L.C."/>
        </authorList>
    </citation>
    <scope>NUCLEOTIDE SEQUENCE [LARGE SCALE GENOMIC DNA]</scope>
    <source>
        <strain evidence="8 9">ATCC BAA-2444</strain>
    </source>
</reference>
<protein>
    <submittedName>
        <fullName evidence="8">MATE family efflux transporter</fullName>
    </submittedName>
</protein>
<evidence type="ECO:0000256" key="2">
    <source>
        <dbReference type="ARBA" id="ARBA00022448"/>
    </source>
</evidence>
<organism evidence="8 9">
    <name type="scientific">Litorilinea aerophila</name>
    <dbReference type="NCBI Taxonomy" id="1204385"/>
    <lineage>
        <taxon>Bacteria</taxon>
        <taxon>Bacillati</taxon>
        <taxon>Chloroflexota</taxon>
        <taxon>Caldilineae</taxon>
        <taxon>Caldilineales</taxon>
        <taxon>Caldilineaceae</taxon>
        <taxon>Litorilinea</taxon>
    </lineage>
</organism>
<gene>
    <name evidence="8" type="ORF">FKZ61_04335</name>
</gene>
<feature type="transmembrane region" description="Helical" evidence="7">
    <location>
        <begin position="390"/>
        <end position="409"/>
    </location>
</feature>
<proteinExistence type="predicted"/>
<dbReference type="EMBL" id="VIGC01000004">
    <property type="protein sequence ID" value="TQE97247.1"/>
    <property type="molecule type" value="Genomic_DNA"/>
</dbReference>
<evidence type="ECO:0000256" key="3">
    <source>
        <dbReference type="ARBA" id="ARBA00022475"/>
    </source>
</evidence>
<evidence type="ECO:0000313" key="9">
    <source>
        <dbReference type="Proteomes" id="UP000317371"/>
    </source>
</evidence>
<feature type="transmembrane region" description="Helical" evidence="7">
    <location>
        <begin position="137"/>
        <end position="157"/>
    </location>
</feature>
<dbReference type="Proteomes" id="UP000317371">
    <property type="component" value="Unassembled WGS sequence"/>
</dbReference>
<keyword evidence="2" id="KW-0813">Transport</keyword>
<feature type="transmembrane region" description="Helical" evidence="7">
    <location>
        <begin position="326"/>
        <end position="346"/>
    </location>
</feature>
<keyword evidence="9" id="KW-1185">Reference proteome</keyword>
<keyword evidence="6 7" id="KW-0472">Membrane</keyword>
<dbReference type="GO" id="GO:0005886">
    <property type="term" value="C:plasma membrane"/>
    <property type="evidence" value="ECO:0007669"/>
    <property type="project" value="UniProtKB-SubCell"/>
</dbReference>
<evidence type="ECO:0000256" key="6">
    <source>
        <dbReference type="ARBA" id="ARBA00023136"/>
    </source>
</evidence>
<feature type="transmembrane region" description="Helical" evidence="7">
    <location>
        <begin position="169"/>
        <end position="192"/>
    </location>
</feature>
<feature type="transmembrane region" description="Helical" evidence="7">
    <location>
        <begin position="288"/>
        <end position="305"/>
    </location>
</feature>
<dbReference type="FunCoup" id="A0A540VKI6">
    <property type="interactions" value="97"/>
</dbReference>